<proteinExistence type="predicted"/>
<dbReference type="EMBL" id="JAHDVG010000485">
    <property type="protein sequence ID" value="KAH1169467.1"/>
    <property type="molecule type" value="Genomic_DNA"/>
</dbReference>
<name>A0A9D4ANJ1_9SAUR</name>
<protein>
    <submittedName>
        <fullName evidence="1">Uncharacterized protein</fullName>
    </submittedName>
</protein>
<sequence>MFLMIRSTDSEFFYSMCLYTEPTCTAVDMNLNQGLIPTPLFVCKPDRKKNRCGLPRVFPLKVIALCKTHCTLPKVGISCAAALYTKSEVCKSDTSTHSNLQAVAEMDVY</sequence>
<gene>
    <name evidence="1" type="ORF">KIL84_014057</name>
</gene>
<comment type="caution">
    <text evidence="1">The sequence shown here is derived from an EMBL/GenBank/DDBJ whole genome shotgun (WGS) entry which is preliminary data.</text>
</comment>
<reference evidence="1" key="1">
    <citation type="submission" date="2021-09" db="EMBL/GenBank/DDBJ databases">
        <title>The genome of Mauremys mutica provides insights into the evolution of semi-aquatic lifestyle.</title>
        <authorList>
            <person name="Gong S."/>
            <person name="Gao Y."/>
        </authorList>
    </citation>
    <scope>NUCLEOTIDE SEQUENCE</scope>
    <source>
        <strain evidence="1">MM-2020</strain>
        <tissue evidence="1">Muscle</tissue>
    </source>
</reference>
<evidence type="ECO:0000313" key="1">
    <source>
        <dbReference type="EMBL" id="KAH1169467.1"/>
    </source>
</evidence>
<keyword evidence="2" id="KW-1185">Reference proteome</keyword>
<accession>A0A9D4ANJ1</accession>
<organism evidence="1 2">
    <name type="scientific">Mauremys mutica</name>
    <name type="common">yellowpond turtle</name>
    <dbReference type="NCBI Taxonomy" id="74926"/>
    <lineage>
        <taxon>Eukaryota</taxon>
        <taxon>Metazoa</taxon>
        <taxon>Chordata</taxon>
        <taxon>Craniata</taxon>
        <taxon>Vertebrata</taxon>
        <taxon>Euteleostomi</taxon>
        <taxon>Archelosauria</taxon>
        <taxon>Testudinata</taxon>
        <taxon>Testudines</taxon>
        <taxon>Cryptodira</taxon>
        <taxon>Durocryptodira</taxon>
        <taxon>Testudinoidea</taxon>
        <taxon>Geoemydidae</taxon>
        <taxon>Geoemydinae</taxon>
        <taxon>Mauremys</taxon>
    </lineage>
</organism>
<evidence type="ECO:0000313" key="2">
    <source>
        <dbReference type="Proteomes" id="UP000827986"/>
    </source>
</evidence>
<dbReference type="AlphaFoldDB" id="A0A9D4ANJ1"/>
<dbReference type="Proteomes" id="UP000827986">
    <property type="component" value="Unassembled WGS sequence"/>
</dbReference>